<keyword evidence="9" id="KW-0053">Apoptosis</keyword>
<evidence type="ECO:0000313" key="24">
    <source>
        <dbReference type="RefSeq" id="XP_040599682.1"/>
    </source>
</evidence>
<comment type="subunit">
    <text evidence="18">Homotetramer. Interacts with TPPP; the interaction is direct. Interacts (when S-nitrosylated) with SIAH1; leading to nuclear translocation. Interacts with RILPL1/GOSPEL, leading to prevent the interaction between GAPDH and SIAH1 and prevent nuclear translocation. Interacts with CHP1; the interaction increases the binding of CHP1 with microtubules. Associates with microtubules. Interacts with EIF1AD, USP25, PRKCI and WARS1. Interacts with phosphorylated RPL13A; inhibited by oxidatively-modified low-densitity lipoprotein (LDL(ox)). Component of the GAIT complex. Interacts with FKBP6; leading to inhibit GAPDH catalytic activity. Interacts with TRAF2, promoting TRAF2 ubiquitination. Interacts with TRAF3, promoting TRAF3 ubiquitination.</text>
</comment>
<dbReference type="Gene3D" id="3.40.50.720">
    <property type="entry name" value="NAD(P)-binding Rossmann-like Domain"/>
    <property type="match status" value="1"/>
</dbReference>
<evidence type="ECO:0000256" key="13">
    <source>
        <dbReference type="ARBA" id="ARBA00023027"/>
    </source>
</evidence>
<dbReference type="Proteomes" id="UP000886700">
    <property type="component" value="Unplaced"/>
</dbReference>
<comment type="catalytic activity">
    <reaction evidence="20">
        <text>S-nitroso-L-cysteinyl-[GAPDH] + L-cysteinyl-[protein] = L-cysteinyl-[GAPDH] + S-nitroso-L-cysteinyl-[protein]</text>
        <dbReference type="Rhea" id="RHEA:66684"/>
        <dbReference type="Rhea" id="RHEA-COMP:10131"/>
        <dbReference type="Rhea" id="RHEA-COMP:17089"/>
        <dbReference type="Rhea" id="RHEA-COMP:17090"/>
        <dbReference type="Rhea" id="RHEA-COMP:17091"/>
        <dbReference type="ChEBI" id="CHEBI:29950"/>
        <dbReference type="ChEBI" id="CHEBI:149494"/>
    </reaction>
    <physiologicalReaction direction="left-to-right" evidence="20">
        <dbReference type="Rhea" id="RHEA:66685"/>
    </physiologicalReaction>
</comment>
<evidence type="ECO:0000256" key="12">
    <source>
        <dbReference type="ARBA" id="ARBA00023002"/>
    </source>
</evidence>
<evidence type="ECO:0000256" key="19">
    <source>
        <dbReference type="ARBA" id="ARBA00047698"/>
    </source>
</evidence>
<keyword evidence="15" id="KW-0206">Cytoskeleton</keyword>
<evidence type="ECO:0000256" key="10">
    <source>
        <dbReference type="ARBA" id="ARBA00022799"/>
    </source>
</evidence>
<dbReference type="Pfam" id="PF02800">
    <property type="entry name" value="Gp_dh_C"/>
    <property type="match status" value="1"/>
</dbReference>
<name>A0ABM2XA28_MESAU</name>
<dbReference type="PANTHER" id="PTHR10836">
    <property type="entry name" value="GLYCERALDEHYDE 3-PHOSPHATE DEHYDROGENASE"/>
    <property type="match status" value="1"/>
</dbReference>
<protein>
    <recommendedName>
        <fullName evidence="6">glyceraldehyde-3-phosphate dehydrogenase (phosphorylating)</fullName>
        <ecNumber evidence="6">1.2.1.12</ecNumber>
    </recommendedName>
    <alternativeName>
        <fullName evidence="17">Peptidyl-cysteine S-nitrosylase GAPDH</fullName>
    </alternativeName>
</protein>
<dbReference type="Gene3D" id="3.30.360.10">
    <property type="entry name" value="Dihydrodipicolinate Reductase, domain 2"/>
    <property type="match status" value="1"/>
</dbReference>
<evidence type="ECO:0000256" key="16">
    <source>
        <dbReference type="ARBA" id="ARBA00023242"/>
    </source>
</evidence>
<dbReference type="PANTHER" id="PTHR10836:SF111">
    <property type="entry name" value="GLYCERALDEHYDE-3-PHOSPHATE DEHYDROGENASE"/>
    <property type="match status" value="1"/>
</dbReference>
<reference evidence="24" key="1">
    <citation type="submission" date="2025-08" db="UniProtKB">
        <authorList>
            <consortium name="RefSeq"/>
        </authorList>
    </citation>
    <scope>IDENTIFICATION</scope>
    <source>
        <tissue evidence="24">Liver</tissue>
    </source>
</reference>
<evidence type="ECO:0000256" key="4">
    <source>
        <dbReference type="ARBA" id="ARBA00004869"/>
    </source>
</evidence>
<gene>
    <name evidence="24" type="primary">LOC101833705</name>
</gene>
<evidence type="ECO:0000256" key="9">
    <source>
        <dbReference type="ARBA" id="ARBA00022703"/>
    </source>
</evidence>
<dbReference type="Pfam" id="PF00044">
    <property type="entry name" value="Gp_dh_N"/>
    <property type="match status" value="1"/>
</dbReference>
<keyword evidence="14" id="KW-0324">Glycolysis</keyword>
<evidence type="ECO:0000256" key="5">
    <source>
        <dbReference type="ARBA" id="ARBA00007406"/>
    </source>
</evidence>
<dbReference type="InterPro" id="IPR036291">
    <property type="entry name" value="NAD(P)-bd_dom_sf"/>
</dbReference>
<evidence type="ECO:0000256" key="11">
    <source>
        <dbReference type="ARBA" id="ARBA00022845"/>
    </source>
</evidence>
<dbReference type="EC" id="1.2.1.12" evidence="6"/>
<dbReference type="SMART" id="SM00846">
    <property type="entry name" value="Gp_dh_N"/>
    <property type="match status" value="1"/>
</dbReference>
<keyword evidence="8" id="KW-0808">Transferase</keyword>
<sequence length="235" mass="25431">MVHSMNCPLQYDSTNDLFNGTIKAEKGKLVINGKAITIFQKRDPANTKCGDADAKYVVESTDVFINTERPPAKVIHDNFGIVEGQMTTVHTITATHKIVDGPFGKLQCDGCGAAQNIIPASTGAAKSVSKVLPELNGHLTGIAFHVLTPNVSIMDMICCLEKSAKYDSIKKVVNQAFKGPLKGILRYTEDQVVSCEFNSDSHPYAINARAGIALNNNFVKFISCMTMSIATATCW</sequence>
<comment type="similarity">
    <text evidence="5 21">Belongs to the glyceraldehyde-3-phosphate dehydrogenase family.</text>
</comment>
<accession>A0ABM2XA28</accession>
<evidence type="ECO:0000256" key="1">
    <source>
        <dbReference type="ARBA" id="ARBA00004123"/>
    </source>
</evidence>
<keyword evidence="12" id="KW-0560">Oxidoreductase</keyword>
<comment type="pathway">
    <text evidence="4">Carbohydrate degradation; glycolysis; pyruvate from D-glyceraldehyde 3-phosphate: step 1/5.</text>
</comment>
<feature type="domain" description="Glyceraldehyde 3-phosphate dehydrogenase NAD(P) binding" evidence="22">
    <location>
        <begin position="5"/>
        <end position="100"/>
    </location>
</feature>
<evidence type="ECO:0000259" key="22">
    <source>
        <dbReference type="SMART" id="SM00846"/>
    </source>
</evidence>
<dbReference type="InterPro" id="IPR020831">
    <property type="entry name" value="GlycerAld/Erythrose_P_DH"/>
</dbReference>
<dbReference type="InterPro" id="IPR020829">
    <property type="entry name" value="GlycerAld_3-P_DH_cat"/>
</dbReference>
<comment type="subcellular location">
    <subcellularLocation>
        <location evidence="2">Cytoplasm</location>
        <location evidence="2">Cytoskeleton</location>
    </subcellularLocation>
    <subcellularLocation>
        <location evidence="3">Cytoplasm</location>
        <location evidence="3">Cytosol</location>
    </subcellularLocation>
    <subcellularLocation>
        <location evidence="1">Nucleus</location>
    </subcellularLocation>
</comment>
<comment type="catalytic activity">
    <reaction evidence="19">
        <text>D-glyceraldehyde 3-phosphate + phosphate + NAD(+) = (2R)-3-phospho-glyceroyl phosphate + NADH + H(+)</text>
        <dbReference type="Rhea" id="RHEA:10300"/>
        <dbReference type="ChEBI" id="CHEBI:15378"/>
        <dbReference type="ChEBI" id="CHEBI:43474"/>
        <dbReference type="ChEBI" id="CHEBI:57540"/>
        <dbReference type="ChEBI" id="CHEBI:57604"/>
        <dbReference type="ChEBI" id="CHEBI:57945"/>
        <dbReference type="ChEBI" id="CHEBI:59776"/>
        <dbReference type="EC" id="1.2.1.12"/>
    </reaction>
</comment>
<evidence type="ECO:0000256" key="7">
    <source>
        <dbReference type="ARBA" id="ARBA00022490"/>
    </source>
</evidence>
<evidence type="ECO:0000256" key="21">
    <source>
        <dbReference type="RuleBase" id="RU000397"/>
    </source>
</evidence>
<keyword evidence="13" id="KW-0520">NAD</keyword>
<dbReference type="GeneID" id="101833705"/>
<evidence type="ECO:0000256" key="2">
    <source>
        <dbReference type="ARBA" id="ARBA00004245"/>
    </source>
</evidence>
<evidence type="ECO:0000256" key="20">
    <source>
        <dbReference type="ARBA" id="ARBA00048005"/>
    </source>
</evidence>
<keyword evidence="7" id="KW-0963">Cytoplasm</keyword>
<proteinExistence type="inferred from homology"/>
<dbReference type="SUPFAM" id="SSF51735">
    <property type="entry name" value="NAD(P)-binding Rossmann-fold domains"/>
    <property type="match status" value="1"/>
</dbReference>
<evidence type="ECO:0000256" key="14">
    <source>
        <dbReference type="ARBA" id="ARBA00023152"/>
    </source>
</evidence>
<keyword evidence="11" id="KW-0810">Translation regulation</keyword>
<keyword evidence="10" id="KW-0702">S-nitrosylation</keyword>
<keyword evidence="16" id="KW-0539">Nucleus</keyword>
<dbReference type="RefSeq" id="XP_040599682.1">
    <property type="nucleotide sequence ID" value="XM_040743748.1"/>
</dbReference>
<evidence type="ECO:0000313" key="23">
    <source>
        <dbReference type="Proteomes" id="UP000886700"/>
    </source>
</evidence>
<evidence type="ECO:0000256" key="8">
    <source>
        <dbReference type="ARBA" id="ARBA00022679"/>
    </source>
</evidence>
<evidence type="ECO:0000256" key="6">
    <source>
        <dbReference type="ARBA" id="ARBA00013119"/>
    </source>
</evidence>
<dbReference type="InterPro" id="IPR020828">
    <property type="entry name" value="GlycerAld_3-P_DH_NAD(P)-bd"/>
</dbReference>
<keyword evidence="23" id="KW-1185">Reference proteome</keyword>
<dbReference type="PRINTS" id="PR00078">
    <property type="entry name" value="G3PDHDRGNASE"/>
</dbReference>
<dbReference type="SUPFAM" id="SSF55347">
    <property type="entry name" value="Glyceraldehyde-3-phosphate dehydrogenase-like, C-terminal domain"/>
    <property type="match status" value="1"/>
</dbReference>
<organism evidence="23 24">
    <name type="scientific">Mesocricetus auratus</name>
    <name type="common">Golden hamster</name>
    <dbReference type="NCBI Taxonomy" id="10036"/>
    <lineage>
        <taxon>Eukaryota</taxon>
        <taxon>Metazoa</taxon>
        <taxon>Chordata</taxon>
        <taxon>Craniata</taxon>
        <taxon>Vertebrata</taxon>
        <taxon>Euteleostomi</taxon>
        <taxon>Mammalia</taxon>
        <taxon>Eutheria</taxon>
        <taxon>Euarchontoglires</taxon>
        <taxon>Glires</taxon>
        <taxon>Rodentia</taxon>
        <taxon>Myomorpha</taxon>
        <taxon>Muroidea</taxon>
        <taxon>Cricetidae</taxon>
        <taxon>Cricetinae</taxon>
        <taxon>Mesocricetus</taxon>
    </lineage>
</organism>
<evidence type="ECO:0000256" key="18">
    <source>
        <dbReference type="ARBA" id="ARBA00046997"/>
    </source>
</evidence>
<evidence type="ECO:0000256" key="17">
    <source>
        <dbReference type="ARBA" id="ARBA00031890"/>
    </source>
</evidence>
<evidence type="ECO:0000256" key="15">
    <source>
        <dbReference type="ARBA" id="ARBA00023212"/>
    </source>
</evidence>
<evidence type="ECO:0000256" key="3">
    <source>
        <dbReference type="ARBA" id="ARBA00004514"/>
    </source>
</evidence>